<dbReference type="GO" id="GO:0016301">
    <property type="term" value="F:kinase activity"/>
    <property type="evidence" value="ECO:0007669"/>
    <property type="project" value="UniProtKB-KW"/>
</dbReference>
<dbReference type="PANTHER" id="PTHR45453">
    <property type="entry name" value="PHOSPHATE REGULON SENSOR PROTEIN PHOR"/>
    <property type="match status" value="1"/>
</dbReference>
<organism evidence="9 10">
    <name type="scientific">Acetobacterium tundrae</name>
    <dbReference type="NCBI Taxonomy" id="132932"/>
    <lineage>
        <taxon>Bacteria</taxon>
        <taxon>Bacillati</taxon>
        <taxon>Bacillota</taxon>
        <taxon>Clostridia</taxon>
        <taxon>Eubacteriales</taxon>
        <taxon>Eubacteriaceae</taxon>
        <taxon>Acetobacterium</taxon>
    </lineage>
</organism>
<dbReference type="InterPro" id="IPR003594">
    <property type="entry name" value="HATPase_dom"/>
</dbReference>
<evidence type="ECO:0000256" key="4">
    <source>
        <dbReference type="ARBA" id="ARBA00022553"/>
    </source>
</evidence>
<evidence type="ECO:0000313" key="10">
    <source>
        <dbReference type="Proteomes" id="UP000653358"/>
    </source>
</evidence>
<dbReference type="Pfam" id="PF00512">
    <property type="entry name" value="HisKA"/>
    <property type="match status" value="1"/>
</dbReference>
<feature type="domain" description="Histidine kinase" evidence="8">
    <location>
        <begin position="88"/>
        <end position="281"/>
    </location>
</feature>
<keyword evidence="10" id="KW-1185">Reference proteome</keyword>
<dbReference type="SUPFAM" id="SSF55874">
    <property type="entry name" value="ATPase domain of HSP90 chaperone/DNA topoisomerase II/histidine kinase"/>
    <property type="match status" value="1"/>
</dbReference>
<dbReference type="PRINTS" id="PR00344">
    <property type="entry name" value="BCTRLSENSOR"/>
</dbReference>
<dbReference type="InterPro" id="IPR036890">
    <property type="entry name" value="HATPase_C_sf"/>
</dbReference>
<evidence type="ECO:0000256" key="1">
    <source>
        <dbReference type="ARBA" id="ARBA00000085"/>
    </source>
</evidence>
<dbReference type="CDD" id="cd00075">
    <property type="entry name" value="HATPase"/>
    <property type="match status" value="1"/>
</dbReference>
<keyword evidence="4" id="KW-0597">Phosphoprotein</keyword>
<gene>
    <name evidence="9" type="ORF">GH807_02965</name>
</gene>
<dbReference type="InterPro" id="IPR004358">
    <property type="entry name" value="Sig_transdc_His_kin-like_C"/>
</dbReference>
<dbReference type="Gene3D" id="1.10.287.130">
    <property type="match status" value="1"/>
</dbReference>
<dbReference type="InterPro" id="IPR005467">
    <property type="entry name" value="His_kinase_dom"/>
</dbReference>
<dbReference type="RefSeq" id="WP_148602666.1">
    <property type="nucleotide sequence ID" value="NZ_RXYB01000003.1"/>
</dbReference>
<proteinExistence type="predicted"/>
<name>A0ABR6WHQ9_9FIRM</name>
<evidence type="ECO:0000256" key="6">
    <source>
        <dbReference type="ARBA" id="ARBA00022777"/>
    </source>
</evidence>
<dbReference type="CDD" id="cd00082">
    <property type="entry name" value="HisKA"/>
    <property type="match status" value="1"/>
</dbReference>
<dbReference type="InterPro" id="IPR003661">
    <property type="entry name" value="HisK_dim/P_dom"/>
</dbReference>
<dbReference type="InterPro" id="IPR036097">
    <property type="entry name" value="HisK_dim/P_sf"/>
</dbReference>
<comment type="subcellular location">
    <subcellularLocation>
        <location evidence="2">Membrane</location>
    </subcellularLocation>
</comment>
<dbReference type="InterPro" id="IPR050351">
    <property type="entry name" value="BphY/WalK/GraS-like"/>
</dbReference>
<comment type="catalytic activity">
    <reaction evidence="1">
        <text>ATP + protein L-histidine = ADP + protein N-phospho-L-histidine.</text>
        <dbReference type="EC" id="2.7.13.3"/>
    </reaction>
</comment>
<dbReference type="PANTHER" id="PTHR45453:SF1">
    <property type="entry name" value="PHOSPHATE REGULON SENSOR PROTEIN PHOR"/>
    <property type="match status" value="1"/>
</dbReference>
<evidence type="ECO:0000256" key="5">
    <source>
        <dbReference type="ARBA" id="ARBA00022679"/>
    </source>
</evidence>
<dbReference type="PROSITE" id="PS50109">
    <property type="entry name" value="HIS_KIN"/>
    <property type="match status" value="1"/>
</dbReference>
<evidence type="ECO:0000313" key="9">
    <source>
        <dbReference type="EMBL" id="MBC3796013.1"/>
    </source>
</evidence>
<dbReference type="Pfam" id="PF02518">
    <property type="entry name" value="HATPase_c"/>
    <property type="match status" value="1"/>
</dbReference>
<protein>
    <recommendedName>
        <fullName evidence="3">histidine kinase</fullName>
        <ecNumber evidence="3">2.7.13.3</ecNumber>
    </recommendedName>
</protein>
<dbReference type="SMART" id="SM00388">
    <property type="entry name" value="HisKA"/>
    <property type="match status" value="1"/>
</dbReference>
<keyword evidence="7" id="KW-0902">Two-component regulatory system</keyword>
<dbReference type="EMBL" id="WJBB01000002">
    <property type="protein sequence ID" value="MBC3796013.1"/>
    <property type="molecule type" value="Genomic_DNA"/>
</dbReference>
<evidence type="ECO:0000259" key="8">
    <source>
        <dbReference type="PROSITE" id="PS50109"/>
    </source>
</evidence>
<accession>A0ABR6WHQ9</accession>
<keyword evidence="5" id="KW-0808">Transferase</keyword>
<evidence type="ECO:0000256" key="7">
    <source>
        <dbReference type="ARBA" id="ARBA00023012"/>
    </source>
</evidence>
<keyword evidence="6 9" id="KW-0418">Kinase</keyword>
<dbReference type="EC" id="2.7.13.3" evidence="3"/>
<comment type="caution">
    <text evidence="9">The sequence shown here is derived from an EMBL/GenBank/DDBJ whole genome shotgun (WGS) entry which is preliminary data.</text>
</comment>
<sequence length="301" mass="34081">MIWILITVCIATVMFGVRLFRIKQQLRKITTQLHDRTSGSTEKKVTVSLIDNDLNKLAAAINRNLNLQKSLRIEVRRNDLQLKDSIANLSHDLRTPLTSILGYLQLSRNPECPVEKREDYLKTVDDKAHALKAMINSLYELSVLDVNETLLNEEKFDLNILVTDVLVGQYELFQKHGISLQVNLPDYPIWISGDHVACTRIVQNLLNNTILYAKEKADIVLTKEDAYAILSIRNPAPNLSQDDIDHLFDRFYTADKSRKSSGTGLGLYIVKTLLMKMKGKIVGISLNSQILCIEIGFILSS</sequence>
<dbReference type="SUPFAM" id="SSF47384">
    <property type="entry name" value="Homodimeric domain of signal transducing histidine kinase"/>
    <property type="match status" value="1"/>
</dbReference>
<evidence type="ECO:0000256" key="3">
    <source>
        <dbReference type="ARBA" id="ARBA00012438"/>
    </source>
</evidence>
<dbReference type="Gene3D" id="3.30.565.10">
    <property type="entry name" value="Histidine kinase-like ATPase, C-terminal domain"/>
    <property type="match status" value="1"/>
</dbReference>
<reference evidence="9 10" key="1">
    <citation type="journal article" date="2020" name="mSystems">
        <title>Defining Genomic and Predicted Metabolic Features of the Acetobacterium Genus.</title>
        <authorList>
            <person name="Ross D.E."/>
            <person name="Marshall C.W."/>
            <person name="Gulliver D."/>
            <person name="May H.D."/>
            <person name="Norman R.S."/>
        </authorList>
    </citation>
    <scope>NUCLEOTIDE SEQUENCE [LARGE SCALE GENOMIC DNA]</scope>
    <source>
        <strain evidence="9 10">DSM 9173</strain>
    </source>
</reference>
<dbReference type="Proteomes" id="UP000653358">
    <property type="component" value="Unassembled WGS sequence"/>
</dbReference>
<evidence type="ECO:0000256" key="2">
    <source>
        <dbReference type="ARBA" id="ARBA00004370"/>
    </source>
</evidence>
<dbReference type="SMART" id="SM00387">
    <property type="entry name" value="HATPase_c"/>
    <property type="match status" value="1"/>
</dbReference>